<keyword evidence="2" id="KW-0472">Membrane</keyword>
<evidence type="ECO:0000256" key="2">
    <source>
        <dbReference type="SAM" id="Phobius"/>
    </source>
</evidence>
<keyword evidence="4" id="KW-1185">Reference proteome</keyword>
<dbReference type="STRING" id="177199.A0A420YGU4"/>
<sequence length="160" mass="17133">MYIPGQFGASLAGSTSAAARVGHDLGSDAYRELQGPAQPLNLDREYKDRGAKNVAHRRTLLKAIGNNRESNSILWKRDTLQSTNTTIGVVVGVLLAVFLVGAIYFCFRYRRSIRLSKRKKHRHHRSGGSSKGSNASQASDAPAPAPAPAPPPPPPPAPEG</sequence>
<dbReference type="Proteomes" id="UP000275385">
    <property type="component" value="Unassembled WGS sequence"/>
</dbReference>
<evidence type="ECO:0000313" key="4">
    <source>
        <dbReference type="Proteomes" id="UP000275385"/>
    </source>
</evidence>
<accession>A0A420YGU4</accession>
<gene>
    <name evidence="3" type="ORF">DL546_009223</name>
</gene>
<dbReference type="AlphaFoldDB" id="A0A420YGU4"/>
<comment type="caution">
    <text evidence="3">The sequence shown here is derived from an EMBL/GenBank/DDBJ whole genome shotgun (WGS) entry which is preliminary data.</text>
</comment>
<feature type="compositionally biased region" description="Pro residues" evidence="1">
    <location>
        <begin position="143"/>
        <end position="160"/>
    </location>
</feature>
<feature type="transmembrane region" description="Helical" evidence="2">
    <location>
        <begin position="87"/>
        <end position="107"/>
    </location>
</feature>
<feature type="region of interest" description="Disordered" evidence="1">
    <location>
        <begin position="116"/>
        <end position="160"/>
    </location>
</feature>
<dbReference type="EMBL" id="QVQW01000011">
    <property type="protein sequence ID" value="RKU47082.1"/>
    <property type="molecule type" value="Genomic_DNA"/>
</dbReference>
<reference evidence="3 4" key="1">
    <citation type="submission" date="2018-08" db="EMBL/GenBank/DDBJ databases">
        <title>Draft genome of the lignicolous fungus Coniochaeta pulveracea.</title>
        <authorList>
            <person name="Borstlap C.J."/>
            <person name="De Witt R.N."/>
            <person name="Botha A."/>
            <person name="Volschenk H."/>
        </authorList>
    </citation>
    <scope>NUCLEOTIDE SEQUENCE [LARGE SCALE GENOMIC DNA]</scope>
    <source>
        <strain evidence="3 4">CAB683</strain>
    </source>
</reference>
<organism evidence="3 4">
    <name type="scientific">Coniochaeta pulveracea</name>
    <dbReference type="NCBI Taxonomy" id="177199"/>
    <lineage>
        <taxon>Eukaryota</taxon>
        <taxon>Fungi</taxon>
        <taxon>Dikarya</taxon>
        <taxon>Ascomycota</taxon>
        <taxon>Pezizomycotina</taxon>
        <taxon>Sordariomycetes</taxon>
        <taxon>Sordariomycetidae</taxon>
        <taxon>Coniochaetales</taxon>
        <taxon>Coniochaetaceae</taxon>
        <taxon>Coniochaeta</taxon>
    </lineage>
</organism>
<feature type="compositionally biased region" description="Basic residues" evidence="1">
    <location>
        <begin position="116"/>
        <end position="126"/>
    </location>
</feature>
<evidence type="ECO:0000256" key="1">
    <source>
        <dbReference type="SAM" id="MobiDB-lite"/>
    </source>
</evidence>
<evidence type="ECO:0000313" key="3">
    <source>
        <dbReference type="EMBL" id="RKU47082.1"/>
    </source>
</evidence>
<proteinExistence type="predicted"/>
<keyword evidence="2" id="KW-1133">Transmembrane helix</keyword>
<protein>
    <submittedName>
        <fullName evidence="3">Uncharacterized protein</fullName>
    </submittedName>
</protein>
<keyword evidence="2" id="KW-0812">Transmembrane</keyword>
<name>A0A420YGU4_9PEZI</name>